<name>A0AAV1ECL7_OLDCO</name>
<dbReference type="EMBL" id="OX459126">
    <property type="protein sequence ID" value="CAI9117416.1"/>
    <property type="molecule type" value="Genomic_DNA"/>
</dbReference>
<protein>
    <submittedName>
        <fullName evidence="1">OLC1v1018808C1</fullName>
    </submittedName>
</protein>
<dbReference type="Proteomes" id="UP001161247">
    <property type="component" value="Chromosome 9"/>
</dbReference>
<dbReference type="Gene3D" id="3.80.10.10">
    <property type="entry name" value="Ribonuclease Inhibitor"/>
    <property type="match status" value="1"/>
</dbReference>
<dbReference type="InterPro" id="IPR032675">
    <property type="entry name" value="LRR_dom_sf"/>
</dbReference>
<gene>
    <name evidence="1" type="ORF">OLC1_LOCUS23479</name>
</gene>
<organism evidence="1 2">
    <name type="scientific">Oldenlandia corymbosa var. corymbosa</name>
    <dbReference type="NCBI Taxonomy" id="529605"/>
    <lineage>
        <taxon>Eukaryota</taxon>
        <taxon>Viridiplantae</taxon>
        <taxon>Streptophyta</taxon>
        <taxon>Embryophyta</taxon>
        <taxon>Tracheophyta</taxon>
        <taxon>Spermatophyta</taxon>
        <taxon>Magnoliopsida</taxon>
        <taxon>eudicotyledons</taxon>
        <taxon>Gunneridae</taxon>
        <taxon>Pentapetalae</taxon>
        <taxon>asterids</taxon>
        <taxon>lamiids</taxon>
        <taxon>Gentianales</taxon>
        <taxon>Rubiaceae</taxon>
        <taxon>Rubioideae</taxon>
        <taxon>Spermacoceae</taxon>
        <taxon>Hedyotis-Oldenlandia complex</taxon>
        <taxon>Oldenlandia</taxon>
    </lineage>
</organism>
<evidence type="ECO:0000313" key="2">
    <source>
        <dbReference type="Proteomes" id="UP001161247"/>
    </source>
</evidence>
<reference evidence="1" key="1">
    <citation type="submission" date="2023-03" db="EMBL/GenBank/DDBJ databases">
        <authorList>
            <person name="Julca I."/>
        </authorList>
    </citation>
    <scope>NUCLEOTIDE SEQUENCE</scope>
</reference>
<dbReference type="SUPFAM" id="SSF52058">
    <property type="entry name" value="L domain-like"/>
    <property type="match status" value="1"/>
</dbReference>
<accession>A0AAV1ECL7</accession>
<keyword evidence="2" id="KW-1185">Reference proteome</keyword>
<sequence>MLVILELRDCRNSVELPAVGCLSSLKHLLSGLKKISCIGASFYGIDDITGGSARWLSGTKLFPALQNLELVEMQKLSDWEEVGDDEGVVFPVLEYLRIEKCPQLITTPTHFPGLQNFDYPWQ</sequence>
<evidence type="ECO:0000313" key="1">
    <source>
        <dbReference type="EMBL" id="CAI9117416.1"/>
    </source>
</evidence>
<proteinExistence type="predicted"/>
<dbReference type="AlphaFoldDB" id="A0AAV1ECL7"/>